<dbReference type="GO" id="GO:0000976">
    <property type="term" value="F:transcription cis-regulatory region binding"/>
    <property type="evidence" value="ECO:0007669"/>
    <property type="project" value="TreeGrafter"/>
</dbReference>
<dbReference type="GO" id="GO:0003700">
    <property type="term" value="F:DNA-binding transcription factor activity"/>
    <property type="evidence" value="ECO:0007669"/>
    <property type="project" value="TreeGrafter"/>
</dbReference>
<protein>
    <submittedName>
        <fullName evidence="4">Uncharacterized protein</fullName>
    </submittedName>
</protein>
<evidence type="ECO:0000313" key="5">
    <source>
        <dbReference type="Proteomes" id="UP000283786"/>
    </source>
</evidence>
<dbReference type="InterPro" id="IPR009057">
    <property type="entry name" value="Homeodomain-like_sf"/>
</dbReference>
<dbReference type="Proteomes" id="UP000283786">
    <property type="component" value="Chromosome"/>
</dbReference>
<evidence type="ECO:0000256" key="3">
    <source>
        <dbReference type="ARBA" id="ARBA00023163"/>
    </source>
</evidence>
<dbReference type="InterPro" id="IPR001647">
    <property type="entry name" value="HTH_TetR"/>
</dbReference>
<dbReference type="InterPro" id="IPR036271">
    <property type="entry name" value="Tet_transcr_reg_TetR-rel_C_sf"/>
</dbReference>
<evidence type="ECO:0000313" key="4">
    <source>
        <dbReference type="EMBL" id="QPM91779.1"/>
    </source>
</evidence>
<dbReference type="Pfam" id="PF00440">
    <property type="entry name" value="TetR_N"/>
    <property type="match status" value="1"/>
</dbReference>
<keyword evidence="5" id="KW-1185">Reference proteome</keyword>
<dbReference type="InterPro" id="IPR039536">
    <property type="entry name" value="TetR_C_Proteobacteria"/>
</dbReference>
<dbReference type="Gene3D" id="1.10.10.60">
    <property type="entry name" value="Homeodomain-like"/>
    <property type="match status" value="1"/>
</dbReference>
<dbReference type="PRINTS" id="PR00455">
    <property type="entry name" value="HTHTETR"/>
</dbReference>
<dbReference type="AlphaFoldDB" id="A0A418SGM3"/>
<dbReference type="PANTHER" id="PTHR30055">
    <property type="entry name" value="HTH-TYPE TRANSCRIPTIONAL REGULATOR RUTR"/>
    <property type="match status" value="1"/>
</dbReference>
<dbReference type="Pfam" id="PF14246">
    <property type="entry name" value="TetR_C_7"/>
    <property type="match status" value="1"/>
</dbReference>
<keyword evidence="1" id="KW-0805">Transcription regulation</keyword>
<dbReference type="Gene3D" id="1.10.357.10">
    <property type="entry name" value="Tetracycline Repressor, domain 2"/>
    <property type="match status" value="1"/>
</dbReference>
<dbReference type="EMBL" id="CP060436">
    <property type="protein sequence ID" value="QPM91779.1"/>
    <property type="molecule type" value="Genomic_DNA"/>
</dbReference>
<reference evidence="4 5" key="1">
    <citation type="submission" date="2020-08" db="EMBL/GenBank/DDBJ databases">
        <title>Genome sequence of Rhodobacteraceae bacterium Lw-13e.</title>
        <authorList>
            <person name="Poehlein A."/>
            <person name="Wolter L."/>
            <person name="Daniel R."/>
            <person name="Brinkhoff T."/>
        </authorList>
    </citation>
    <scope>NUCLEOTIDE SEQUENCE [LARGE SCALE GENOMIC DNA]</scope>
    <source>
        <strain evidence="4 5">Lw-13e</strain>
    </source>
</reference>
<dbReference type="SUPFAM" id="SSF48498">
    <property type="entry name" value="Tetracyclin repressor-like, C-terminal domain"/>
    <property type="match status" value="1"/>
</dbReference>
<evidence type="ECO:0000256" key="1">
    <source>
        <dbReference type="ARBA" id="ARBA00023015"/>
    </source>
</evidence>
<gene>
    <name evidence="4" type="ORF">PSAL_030340</name>
</gene>
<accession>A0A418SGM3</accession>
<dbReference type="SUPFAM" id="SSF46689">
    <property type="entry name" value="Homeodomain-like"/>
    <property type="match status" value="1"/>
</dbReference>
<keyword evidence="3" id="KW-0804">Transcription</keyword>
<organism evidence="4 5">
    <name type="scientific">Pseudooceanicola algae</name>
    <dbReference type="NCBI Taxonomy" id="1537215"/>
    <lineage>
        <taxon>Bacteria</taxon>
        <taxon>Pseudomonadati</taxon>
        <taxon>Pseudomonadota</taxon>
        <taxon>Alphaproteobacteria</taxon>
        <taxon>Rhodobacterales</taxon>
        <taxon>Paracoccaceae</taxon>
        <taxon>Pseudooceanicola</taxon>
    </lineage>
</organism>
<dbReference type="KEGG" id="palw:PSAL_030340"/>
<sequence length="249" mass="27749">MLAQTDGPEHLLQAKEQDNVFWIKPEDLLTTCILQKRRGRKYDQVLQGARDVFLRDGYDGANVDEIARVAAVSKATLYNYFPDKRLLFLEVARQEFSQQPEAAGCIVQPDLAPRAMLELAAGRIVATCTAPLSVAIFRLCISEAERFPDLARDFYEQGPLMAQNMLSGYLEQAVARRELVIDDIPLAANQFLELCKAGIFARQMLCPGTEIDPDLADKVAHEAVETFLARYGKEDREQAAVPASRTAAE</sequence>
<evidence type="ECO:0000256" key="2">
    <source>
        <dbReference type="ARBA" id="ARBA00023125"/>
    </source>
</evidence>
<dbReference type="PANTHER" id="PTHR30055:SF146">
    <property type="entry name" value="HTH-TYPE TRANSCRIPTIONAL DUAL REGULATOR CECR"/>
    <property type="match status" value="1"/>
</dbReference>
<dbReference type="InterPro" id="IPR050109">
    <property type="entry name" value="HTH-type_TetR-like_transc_reg"/>
</dbReference>
<keyword evidence="2" id="KW-0238">DNA-binding</keyword>
<dbReference type="FunFam" id="1.10.10.60:FF:000141">
    <property type="entry name" value="TetR family transcriptional regulator"/>
    <property type="match status" value="1"/>
</dbReference>
<name>A0A418SGM3_9RHOB</name>
<dbReference type="PROSITE" id="PS50977">
    <property type="entry name" value="HTH_TETR_2"/>
    <property type="match status" value="1"/>
</dbReference>
<proteinExistence type="predicted"/>